<evidence type="ECO:0000259" key="6">
    <source>
        <dbReference type="Pfam" id="PF14294"/>
    </source>
</evidence>
<dbReference type="EMBL" id="CAADJA010000002">
    <property type="protein sequence ID" value="VFS51325.1"/>
    <property type="molecule type" value="Genomic_DNA"/>
</dbReference>
<dbReference type="PANTHER" id="PTHR33258:SF1">
    <property type="entry name" value="TRANSPOSASE INSL FOR INSERTION SEQUENCE ELEMENT IS186A-RELATED"/>
    <property type="match status" value="1"/>
</dbReference>
<dbReference type="Gene3D" id="3.90.350.10">
    <property type="entry name" value="Transposase Inhibitor Protein From Tn5, Chain A, domain 1"/>
    <property type="match status" value="1"/>
</dbReference>
<dbReference type="InterPro" id="IPR025399">
    <property type="entry name" value="DUF4372"/>
</dbReference>
<dbReference type="SUPFAM" id="SSF53098">
    <property type="entry name" value="Ribonuclease H-like"/>
    <property type="match status" value="1"/>
</dbReference>
<keyword evidence="9" id="KW-1185">Reference proteome</keyword>
<dbReference type="InterPro" id="IPR047952">
    <property type="entry name" value="Transpos_IS4"/>
</dbReference>
<proteinExistence type="inferred from homology"/>
<reference evidence="7" key="1">
    <citation type="submission" date="2017-09" db="EMBL/GenBank/DDBJ databases">
        <title>FDA dAtabase for Regulatory Grade micrObial Sequences (FDA-ARGOS): Supporting development and validation of Infectious Disease Dx tests.</title>
        <authorList>
            <person name="Minogue T."/>
            <person name="Wolcott M."/>
            <person name="Wasieloski L."/>
            <person name="Aguilar W."/>
            <person name="Moore D."/>
            <person name="Tallon L.J."/>
            <person name="Sadzewicz L."/>
            <person name="Ott S."/>
            <person name="Zhao X."/>
            <person name="Nagaraj S."/>
            <person name="Vavikolanu K."/>
            <person name="Aluvathingal J."/>
            <person name="Nadendla S."/>
            <person name="Sichtig H."/>
        </authorList>
    </citation>
    <scope>NUCLEOTIDE SEQUENCE</scope>
    <source>
        <strain evidence="7">FDAARGOS_387</strain>
    </source>
</reference>
<accession>A0A2C6CWP6</accession>
<dbReference type="InterPro" id="IPR012337">
    <property type="entry name" value="RNaseH-like_sf"/>
</dbReference>
<dbReference type="Pfam" id="PF14294">
    <property type="entry name" value="DUF4372"/>
    <property type="match status" value="1"/>
</dbReference>
<dbReference type="Pfam" id="PF01609">
    <property type="entry name" value="DDE_Tnp_1"/>
    <property type="match status" value="1"/>
</dbReference>
<feature type="domain" description="DUF4372" evidence="6">
    <location>
        <begin position="15"/>
        <end position="79"/>
    </location>
</feature>
<dbReference type="GO" id="GO:0004803">
    <property type="term" value="F:transposase activity"/>
    <property type="evidence" value="ECO:0007669"/>
    <property type="project" value="InterPro"/>
</dbReference>
<dbReference type="GO" id="GO:0003677">
    <property type="term" value="F:DNA binding"/>
    <property type="evidence" value="ECO:0007669"/>
    <property type="project" value="UniProtKB-KW"/>
</dbReference>
<keyword evidence="3" id="KW-0238">DNA-binding</keyword>
<keyword evidence="4" id="KW-0233">DNA recombination</keyword>
<dbReference type="OrthoDB" id="6112254at2"/>
<evidence type="ECO:0000313" key="9">
    <source>
        <dbReference type="Proteomes" id="UP000224974"/>
    </source>
</evidence>
<evidence type="ECO:0000256" key="1">
    <source>
        <dbReference type="ARBA" id="ARBA00010075"/>
    </source>
</evidence>
<dbReference type="Proteomes" id="UP000373449">
    <property type="component" value="Unassembled WGS sequence"/>
</dbReference>
<dbReference type="EMBL" id="PDDX01000001">
    <property type="protein sequence ID" value="PHI31089.1"/>
    <property type="molecule type" value="Genomic_DNA"/>
</dbReference>
<evidence type="ECO:0000313" key="10">
    <source>
        <dbReference type="Proteomes" id="UP000373449"/>
    </source>
</evidence>
<evidence type="ECO:0000313" key="7">
    <source>
        <dbReference type="EMBL" id="PHI31089.1"/>
    </source>
</evidence>
<evidence type="ECO:0000313" key="8">
    <source>
        <dbReference type="EMBL" id="VFS51325.1"/>
    </source>
</evidence>
<evidence type="ECO:0000256" key="2">
    <source>
        <dbReference type="ARBA" id="ARBA00022578"/>
    </source>
</evidence>
<dbReference type="AlphaFoldDB" id="A0A2C6CWP6"/>
<evidence type="ECO:0000256" key="3">
    <source>
        <dbReference type="ARBA" id="ARBA00023125"/>
    </source>
</evidence>
<reference evidence="9" key="2">
    <citation type="submission" date="2017-09" db="EMBL/GenBank/DDBJ databases">
        <title>FDA dAtabase for Regulatory Grade micrObial Sequences (FDA-ARGOS): Supporting development and validation of Infectious Disease Dx tests.</title>
        <authorList>
            <person name="Minogue T."/>
            <person name="Wolcott M."/>
            <person name="Wasieloski L."/>
            <person name="Aguilar W."/>
            <person name="Moore D."/>
            <person name="Tallon L."/>
            <person name="Sadzewicz L."/>
            <person name="Ott S."/>
            <person name="Zhao X."/>
            <person name="Nagaraj S."/>
            <person name="Vavikolanu K."/>
            <person name="Aluvathingal J."/>
            <person name="Nadendla S."/>
            <person name="Sichtig H."/>
        </authorList>
    </citation>
    <scope>NUCLEOTIDE SEQUENCE [LARGE SCALE GENOMIC DNA]</scope>
    <source>
        <strain evidence="9">FDAARGOS_387</strain>
    </source>
</reference>
<dbReference type="GO" id="GO:0006313">
    <property type="term" value="P:DNA transposition"/>
    <property type="evidence" value="ECO:0007669"/>
    <property type="project" value="InterPro"/>
</dbReference>
<gene>
    <name evidence="7" type="ORF">CRN84_17985</name>
    <name evidence="8" type="ORF">NCTC12282_04968</name>
</gene>
<protein>
    <submittedName>
        <fullName evidence="7">Transposase</fullName>
    </submittedName>
</protein>
<evidence type="ECO:0000259" key="5">
    <source>
        <dbReference type="Pfam" id="PF01609"/>
    </source>
</evidence>
<organism evidence="7 9">
    <name type="scientific">Budvicia aquatica</name>
    <dbReference type="NCBI Taxonomy" id="82979"/>
    <lineage>
        <taxon>Bacteria</taxon>
        <taxon>Pseudomonadati</taxon>
        <taxon>Pseudomonadota</taxon>
        <taxon>Gammaproteobacteria</taxon>
        <taxon>Enterobacterales</taxon>
        <taxon>Budviciaceae</taxon>
        <taxon>Budvicia</taxon>
    </lineage>
</organism>
<dbReference type="Proteomes" id="UP000224974">
    <property type="component" value="Unassembled WGS sequence"/>
</dbReference>
<sequence length="401" mass="46884">MNASPLSCFCNMKNISYFEHIMKAFPRQYFDSLVQQFQADKYSKGFTCWHQLVFMLYAQLAAVPSLRSLEASFNFHTSHHPRLGCPPVRRSTLSDANARRSCDIFFQVATHLMSFVSRRIRKNYTHALYLIDSTSFTLKGRYFDPWTRLSRNGFTQGIKLHLLYNANVSSPVDCSFTHANVNDLTEGMKLNLEEYATYVFDKGYCDYNWWASFESKNARFVTRFKDNVSLSVVESRIIPEDDKAVILSDEMVKFKNTHPRGGKRNWYVRPLRRVTVAREGNPVPLIFATNDIESPAIEIAMLYKSRWEIELFFKWIKQHLKIKQYLGRSYNAVRIQILTSLIAYLLLSIYRQKSQPQKSLWILLSEVRGALFHPVSFDGGLARERRRKTNLLIDKQLVFHF</sequence>
<name>A0A2C6CWP6_9GAMM</name>
<dbReference type="InterPro" id="IPR002559">
    <property type="entry name" value="Transposase_11"/>
</dbReference>
<dbReference type="STRING" id="1111728.GCA_000427805_01608"/>
<comment type="similarity">
    <text evidence="1">Belongs to the transposase 11 family.</text>
</comment>
<reference evidence="8 10" key="3">
    <citation type="submission" date="2019-03" db="EMBL/GenBank/DDBJ databases">
        <authorList>
            <consortium name="Pathogen Informatics"/>
        </authorList>
    </citation>
    <scope>NUCLEOTIDE SEQUENCE [LARGE SCALE GENOMIC DNA]</scope>
    <source>
        <strain evidence="8 10">NCTC12282</strain>
    </source>
</reference>
<evidence type="ECO:0000256" key="4">
    <source>
        <dbReference type="ARBA" id="ARBA00023172"/>
    </source>
</evidence>
<feature type="domain" description="Transposase IS4-like" evidence="5">
    <location>
        <begin position="128"/>
        <end position="346"/>
    </location>
</feature>
<dbReference type="RefSeq" id="WP_099044216.1">
    <property type="nucleotide sequence ID" value="NZ_CAADJA010000002.1"/>
</dbReference>
<dbReference type="PANTHER" id="PTHR33258">
    <property type="entry name" value="TRANSPOSASE INSL FOR INSERTION SEQUENCE ELEMENT IS186A-RELATED"/>
    <property type="match status" value="1"/>
</dbReference>
<keyword evidence="2" id="KW-0815">Transposition</keyword>
<dbReference type="NCBIfam" id="NF033592">
    <property type="entry name" value="transpos_IS4_1"/>
    <property type="match status" value="1"/>
</dbReference>